<dbReference type="PANTHER" id="PTHR24173">
    <property type="entry name" value="ANKYRIN REPEAT CONTAINING"/>
    <property type="match status" value="1"/>
</dbReference>
<keyword evidence="1" id="KW-0677">Repeat</keyword>
<organism evidence="5 7">
    <name type="scientific">Phytophthora kernoviae</name>
    <dbReference type="NCBI Taxonomy" id="325452"/>
    <lineage>
        <taxon>Eukaryota</taxon>
        <taxon>Sar</taxon>
        <taxon>Stramenopiles</taxon>
        <taxon>Oomycota</taxon>
        <taxon>Peronosporomycetes</taxon>
        <taxon>Peronosporales</taxon>
        <taxon>Peronosporaceae</taxon>
        <taxon>Phytophthora</taxon>
    </lineage>
</organism>
<dbReference type="OrthoDB" id="194358at2759"/>
<sequence>MATDVSANATEKAQAFAHRLVEFADYDVCIKYFNERHVDFDRPNNMRWSILMSVCACGRDDLVGFVVDRTTALECATTTNRTTVLHLAAMSKNPRVMQGLVATAERREKLRKVVDQPNAHGDTALMMACVAKSIRAVQLLLELGASLTVVNASGLNALMCASRACNDPRPGAPSHDELTARSATIAQILLARGADVNAIEAAGGNTALHLAVLSENTDAVACLLANAPGLNLSWKNEAGNTALDLTKHISGVVSARIADLLSAKFAQCEEEAALVSTQVEQELMELAVKEAEGASERKQTATTKTGKKKGRKESVGEKTITLSTKTAKRSQRKGGVSTKVSEDTPPGPSKAVKMPPRTVQDAIPRSAKTAVMSPSLPPKVTWVNQAVTSVKQSPILPPRSQEGSEEEEAQSVVSAISYDILNSSFQRTFPVAADLEIGVEKFLIASSMSGRELEPNDNLSISQVEALQEAHWQAYHYLNEKKIELTRVLEAQRVEAQFTLQHELMQMK</sequence>
<feature type="compositionally biased region" description="Basic and acidic residues" evidence="4">
    <location>
        <begin position="290"/>
        <end position="299"/>
    </location>
</feature>
<keyword evidence="2 3" id="KW-0040">ANK repeat</keyword>
<dbReference type="PANTHER" id="PTHR24173:SF74">
    <property type="entry name" value="ANKYRIN REPEAT DOMAIN-CONTAINING PROTEIN 16"/>
    <property type="match status" value="1"/>
</dbReference>
<dbReference type="SUPFAM" id="SSF48403">
    <property type="entry name" value="Ankyrin repeat"/>
    <property type="match status" value="1"/>
</dbReference>
<dbReference type="PROSITE" id="PS50297">
    <property type="entry name" value="ANK_REP_REGION"/>
    <property type="match status" value="1"/>
</dbReference>
<evidence type="ECO:0000313" key="6">
    <source>
        <dbReference type="EMBL" id="RLN70972.1"/>
    </source>
</evidence>
<name>A0A3F2RLC7_9STRA</name>
<dbReference type="Proteomes" id="UP000277300">
    <property type="component" value="Unassembled WGS sequence"/>
</dbReference>
<protein>
    <submittedName>
        <fullName evidence="5">Uncharacterized protein</fullName>
    </submittedName>
</protein>
<dbReference type="Proteomes" id="UP000284657">
    <property type="component" value="Unassembled WGS sequence"/>
</dbReference>
<dbReference type="PROSITE" id="PS50088">
    <property type="entry name" value="ANK_REPEAT"/>
    <property type="match status" value="1"/>
</dbReference>
<accession>A0A3F2RLC7</accession>
<dbReference type="Gene3D" id="1.25.40.20">
    <property type="entry name" value="Ankyrin repeat-containing domain"/>
    <property type="match status" value="3"/>
</dbReference>
<dbReference type="InterPro" id="IPR036770">
    <property type="entry name" value="Ankyrin_rpt-contain_sf"/>
</dbReference>
<feature type="region of interest" description="Disordered" evidence="4">
    <location>
        <begin position="290"/>
        <end position="358"/>
    </location>
</feature>
<evidence type="ECO:0000256" key="3">
    <source>
        <dbReference type="PROSITE-ProRule" id="PRU00023"/>
    </source>
</evidence>
<reference evidence="7 8" key="1">
    <citation type="submission" date="2018-07" db="EMBL/GenBank/DDBJ databases">
        <title>Genome sequencing of oomycete isolates from Chile give support for New Zealand origin for Phytophthora kernoviae and make available the first Nothophytophthora sp. genome.</title>
        <authorList>
            <person name="Studholme D.J."/>
            <person name="Sanfuentes E."/>
            <person name="Panda P."/>
            <person name="Hill R."/>
            <person name="Sambles C."/>
            <person name="Grant M."/>
            <person name="Williams N.M."/>
            <person name="Mcdougal R.L."/>
        </authorList>
    </citation>
    <scope>NUCLEOTIDE SEQUENCE [LARGE SCALE GENOMIC DNA]</scope>
    <source>
        <strain evidence="5">Chile6</strain>
        <strain evidence="6">Chile7</strain>
    </source>
</reference>
<evidence type="ECO:0000313" key="8">
    <source>
        <dbReference type="Proteomes" id="UP000284657"/>
    </source>
</evidence>
<evidence type="ECO:0000313" key="5">
    <source>
        <dbReference type="EMBL" id="RLN59257.1"/>
    </source>
</evidence>
<dbReference type="InterPro" id="IPR002110">
    <property type="entry name" value="Ankyrin_rpt"/>
</dbReference>
<evidence type="ECO:0000256" key="1">
    <source>
        <dbReference type="ARBA" id="ARBA00022737"/>
    </source>
</evidence>
<evidence type="ECO:0000313" key="7">
    <source>
        <dbReference type="Proteomes" id="UP000277300"/>
    </source>
</evidence>
<feature type="repeat" description="ANK" evidence="3">
    <location>
        <begin position="120"/>
        <end position="152"/>
    </location>
</feature>
<dbReference type="EMBL" id="MBAD02000160">
    <property type="protein sequence ID" value="RLN70972.1"/>
    <property type="molecule type" value="Genomic_DNA"/>
</dbReference>
<dbReference type="EMBL" id="MBDO02000230">
    <property type="protein sequence ID" value="RLN59257.1"/>
    <property type="molecule type" value="Genomic_DNA"/>
</dbReference>
<gene>
    <name evidence="6" type="ORF">BBJ29_007443</name>
    <name evidence="5" type="ORF">BBP00_00006590</name>
</gene>
<dbReference type="SMART" id="SM00248">
    <property type="entry name" value="ANK"/>
    <property type="match status" value="5"/>
</dbReference>
<dbReference type="Pfam" id="PF00023">
    <property type="entry name" value="Ank"/>
    <property type="match status" value="2"/>
</dbReference>
<evidence type="ECO:0000256" key="2">
    <source>
        <dbReference type="ARBA" id="ARBA00023043"/>
    </source>
</evidence>
<dbReference type="AlphaFoldDB" id="A0A3F2RLC7"/>
<proteinExistence type="predicted"/>
<comment type="caution">
    <text evidence="5">The sequence shown here is derived from an EMBL/GenBank/DDBJ whole genome shotgun (WGS) entry which is preliminary data.</text>
</comment>
<evidence type="ECO:0000256" key="4">
    <source>
        <dbReference type="SAM" id="MobiDB-lite"/>
    </source>
</evidence>